<dbReference type="OMA" id="AFNMEEY"/>
<evidence type="ECO:0000256" key="1">
    <source>
        <dbReference type="SAM" id="SignalP"/>
    </source>
</evidence>
<evidence type="ECO:0000313" key="2">
    <source>
        <dbReference type="EMBL" id="ELP92639.1"/>
    </source>
</evidence>
<dbReference type="GO" id="GO:0008374">
    <property type="term" value="F:O-acyltransferase activity"/>
    <property type="evidence" value="ECO:0007669"/>
    <property type="project" value="InterPro"/>
</dbReference>
<feature type="chain" id="PRO_5001980855" evidence="1">
    <location>
        <begin position="18"/>
        <end position="383"/>
    </location>
</feature>
<keyword evidence="1" id="KW-0732">Signal</keyword>
<dbReference type="Proteomes" id="UP000014680">
    <property type="component" value="Unassembled WGS sequence"/>
</dbReference>
<dbReference type="GeneID" id="14891728"/>
<reference evidence="2 3" key="1">
    <citation type="submission" date="2012-10" db="EMBL/GenBank/DDBJ databases">
        <authorList>
            <person name="Zafar N."/>
            <person name="Inman J."/>
            <person name="Hall N."/>
            <person name="Lorenzi H."/>
            <person name="Caler E."/>
        </authorList>
    </citation>
    <scope>NUCLEOTIDE SEQUENCE [LARGE SCALE GENOMIC DNA]</scope>
    <source>
        <strain evidence="2 3">IP1</strain>
    </source>
</reference>
<dbReference type="KEGG" id="eiv:EIN_369610"/>
<dbReference type="GO" id="GO:0006629">
    <property type="term" value="P:lipid metabolic process"/>
    <property type="evidence" value="ECO:0007669"/>
    <property type="project" value="InterPro"/>
</dbReference>
<dbReference type="EMBL" id="KB206332">
    <property type="protein sequence ID" value="ELP92639.1"/>
    <property type="molecule type" value="Genomic_DNA"/>
</dbReference>
<dbReference type="RefSeq" id="XP_004259410.1">
    <property type="nucleotide sequence ID" value="XM_004259362.1"/>
</dbReference>
<organism evidence="2 3">
    <name type="scientific">Entamoeba invadens IP1</name>
    <dbReference type="NCBI Taxonomy" id="370355"/>
    <lineage>
        <taxon>Eukaryota</taxon>
        <taxon>Amoebozoa</taxon>
        <taxon>Evosea</taxon>
        <taxon>Archamoebae</taxon>
        <taxon>Mastigamoebida</taxon>
        <taxon>Entamoebidae</taxon>
        <taxon>Entamoeba</taxon>
    </lineage>
</organism>
<proteinExistence type="predicted"/>
<dbReference type="Gene3D" id="3.40.50.1820">
    <property type="entry name" value="alpha/beta hydrolase"/>
    <property type="match status" value="1"/>
</dbReference>
<evidence type="ECO:0000313" key="3">
    <source>
        <dbReference type="Proteomes" id="UP000014680"/>
    </source>
</evidence>
<sequence>MVLFFLLLSFSLSACTTRKPLLFIPGVMSTVLYSKLDIPDTVPHSVIPEECVRASPEFLLWQNVSFLSKNPICNFAYIKQQYNEKTELLETIEGVDITVPEFGSTFACSKLAPNVPGKSTDYLRPVFQRLEKQGYQDGVDLFCAGYDWRKARYTLDSYISDTISLIKKIKAETKQKVMIVSHSYGGLISTFLADKFDDIENYIENYMSVATPYAGAFLSVQSMLSGLDWVPVDPKLFTDASRNIEANYQMLPNPQYWGTQNILKVGTQTFTAQNFGDVLTRLAPFGKQMEQKLRYTFGKMPNVNLTCVYSSGEETAEYAEFDDWSFENGRYQFGDGDDTVNLNSLEYCKELGFTLKHMGKKTHMTVITSEDFTNYLLGFVCDK</sequence>
<dbReference type="VEuPathDB" id="AmoebaDB:EIN_369610"/>
<dbReference type="SUPFAM" id="SSF53474">
    <property type="entry name" value="alpha/beta-Hydrolases"/>
    <property type="match status" value="1"/>
</dbReference>
<protein>
    <submittedName>
        <fullName evidence="2">1-O-acylceramide synthase, putative</fullName>
    </submittedName>
</protein>
<dbReference type="PANTHER" id="PTHR11440">
    <property type="entry name" value="LECITHIN-CHOLESTEROL ACYLTRANSFERASE-RELATED"/>
    <property type="match status" value="1"/>
</dbReference>
<gene>
    <name evidence="2" type="ORF">EIN_369610</name>
</gene>
<accession>A0A0A1UFC5</accession>
<dbReference type="InterPro" id="IPR029058">
    <property type="entry name" value="AB_hydrolase_fold"/>
</dbReference>
<keyword evidence="3" id="KW-1185">Reference proteome</keyword>
<dbReference type="OrthoDB" id="190846at2759"/>
<feature type="signal peptide" evidence="1">
    <location>
        <begin position="1"/>
        <end position="17"/>
    </location>
</feature>
<dbReference type="InterPro" id="IPR003386">
    <property type="entry name" value="LACT/PDAT_acylTrfase"/>
</dbReference>
<dbReference type="Pfam" id="PF02450">
    <property type="entry name" value="LCAT"/>
    <property type="match status" value="1"/>
</dbReference>
<name>A0A0A1UFC5_ENTIV</name>
<dbReference type="AlphaFoldDB" id="A0A0A1UFC5"/>